<evidence type="ECO:0000313" key="4">
    <source>
        <dbReference type="EMBL" id="CAK9059720.1"/>
    </source>
</evidence>
<dbReference type="Proteomes" id="UP001642484">
    <property type="component" value="Unassembled WGS sequence"/>
</dbReference>
<comment type="similarity">
    <text evidence="1">Belongs to the DNA polymerase delta/II small subunit family.</text>
</comment>
<keyword evidence="2" id="KW-0235">DNA replication</keyword>
<evidence type="ECO:0000256" key="2">
    <source>
        <dbReference type="ARBA" id="ARBA00022705"/>
    </source>
</evidence>
<dbReference type="InterPro" id="IPR024826">
    <property type="entry name" value="DNA_pol_delta/II_ssu"/>
</dbReference>
<name>A0ABP0NBS6_9DINO</name>
<protein>
    <recommendedName>
        <fullName evidence="3">DNA polymerase alpha/delta/epsilon subunit B domain-containing protein</fullName>
    </recommendedName>
</protein>
<keyword evidence="5" id="KW-1185">Reference proteome</keyword>
<evidence type="ECO:0000259" key="3">
    <source>
        <dbReference type="Pfam" id="PF04042"/>
    </source>
</evidence>
<dbReference type="InterPro" id="IPR007185">
    <property type="entry name" value="DNA_pol_a/d/e_bsu"/>
</dbReference>
<evidence type="ECO:0000313" key="5">
    <source>
        <dbReference type="Proteomes" id="UP001642484"/>
    </source>
</evidence>
<comment type="caution">
    <text evidence="4">The sequence shown here is derived from an EMBL/GenBank/DDBJ whole genome shotgun (WGS) entry which is preliminary data.</text>
</comment>
<proteinExistence type="inferred from homology"/>
<gene>
    <name evidence="4" type="ORF">CCMP2556_LOCUS29398</name>
</gene>
<dbReference type="Pfam" id="PF04042">
    <property type="entry name" value="DNA_pol_E_B"/>
    <property type="match status" value="1"/>
</dbReference>
<dbReference type="EMBL" id="CAXAMN010021451">
    <property type="protein sequence ID" value="CAK9059720.1"/>
    <property type="molecule type" value="Genomic_DNA"/>
</dbReference>
<organism evidence="4 5">
    <name type="scientific">Durusdinium trenchii</name>
    <dbReference type="NCBI Taxonomy" id="1381693"/>
    <lineage>
        <taxon>Eukaryota</taxon>
        <taxon>Sar</taxon>
        <taxon>Alveolata</taxon>
        <taxon>Dinophyceae</taxon>
        <taxon>Suessiales</taxon>
        <taxon>Symbiodiniaceae</taxon>
        <taxon>Durusdinium</taxon>
    </lineage>
</organism>
<dbReference type="PANTHER" id="PTHR10416">
    <property type="entry name" value="DNA POLYMERASE DELTA SUBUNIT 2"/>
    <property type="match status" value="1"/>
</dbReference>
<evidence type="ECO:0000256" key="1">
    <source>
        <dbReference type="ARBA" id="ARBA00006035"/>
    </source>
</evidence>
<sequence>MRLALASGLRLGAGTTRRAELLLLQSYLLGSLGTAEDRSTAESLQVLLLAGGLHAEEEGEGAPKRRRFSTAAEAPAAQRADEADLFLAPLAQRLRLYVQTGEGDCGVSTFLPQRAMPRSIFPRSVRSGKLHLWPNPNSCCLGGLQVVGHAGQPLALALRPGRLDLDVWDGMPPFESAMPGHSSKGEKQMDWLLKSWQKQHLAPLWPELLMNKAEVAAPRRAAAPNAFNIDLSPEAQATQAEKVLLFSGNSKSAEWELIAGEESASPLGQKDVLSVCIPSFQEEPCILLVDSQALAPCTDLVGGWHQVNQSQRFKQPKLRACSPQLAAACVGQVQMELQGRNSQVGEARANSVEG</sequence>
<dbReference type="Gene3D" id="3.60.21.50">
    <property type="match status" value="1"/>
</dbReference>
<reference evidence="4 5" key="1">
    <citation type="submission" date="2024-02" db="EMBL/GenBank/DDBJ databases">
        <authorList>
            <person name="Chen Y."/>
            <person name="Shah S."/>
            <person name="Dougan E. K."/>
            <person name="Thang M."/>
            <person name="Chan C."/>
        </authorList>
    </citation>
    <scope>NUCLEOTIDE SEQUENCE [LARGE SCALE GENOMIC DNA]</scope>
</reference>
<feature type="domain" description="DNA polymerase alpha/delta/epsilon subunit B" evidence="3">
    <location>
        <begin position="4"/>
        <end position="206"/>
    </location>
</feature>
<accession>A0ABP0NBS6</accession>
<dbReference type="PANTHER" id="PTHR10416:SF0">
    <property type="entry name" value="DNA POLYMERASE DELTA SUBUNIT 2"/>
    <property type="match status" value="1"/>
</dbReference>